<dbReference type="Pfam" id="PF07769">
    <property type="entry name" value="PsiF_repeat"/>
    <property type="match status" value="1"/>
</dbReference>
<reference evidence="2" key="1">
    <citation type="submission" date="2022-05" db="EMBL/GenBank/DDBJ databases">
        <authorList>
            <person name="Pankratov T."/>
        </authorList>
    </citation>
    <scope>NUCLEOTIDE SEQUENCE</scope>
    <source>
        <strain evidence="2">BP6-180914</strain>
    </source>
</reference>
<feature type="chain" id="PRO_5041365998" evidence="1">
    <location>
        <begin position="21"/>
        <end position="81"/>
    </location>
</feature>
<dbReference type="AlphaFoldDB" id="A0AA42CQK2"/>
<protein>
    <submittedName>
        <fullName evidence="2">PsiF family protein</fullName>
    </submittedName>
</protein>
<keyword evidence="1" id="KW-0732">Signal</keyword>
<dbReference type="EMBL" id="JAMOIM010000028">
    <property type="protein sequence ID" value="MCW6511537.1"/>
    <property type="molecule type" value="Genomic_DNA"/>
</dbReference>
<dbReference type="Proteomes" id="UP001165667">
    <property type="component" value="Unassembled WGS sequence"/>
</dbReference>
<dbReference type="InterPro" id="IPR011690">
    <property type="entry name" value="P_starv_induced_PsiF"/>
</dbReference>
<name>A0AA42CQK2_9HYPH</name>
<evidence type="ECO:0000313" key="3">
    <source>
        <dbReference type="Proteomes" id="UP001165667"/>
    </source>
</evidence>
<feature type="signal peptide" evidence="1">
    <location>
        <begin position="1"/>
        <end position="20"/>
    </location>
</feature>
<proteinExistence type="predicted"/>
<sequence>MLRFIVIAGAFAASVTCAQADDTCTSRASAKKLAGAALTSFMTKCQKDAGATCDTTATGKKLAGAARTSFTKKCVSDAVGT</sequence>
<evidence type="ECO:0000256" key="1">
    <source>
        <dbReference type="SAM" id="SignalP"/>
    </source>
</evidence>
<dbReference type="RefSeq" id="WP_282587916.1">
    <property type="nucleotide sequence ID" value="NZ_JAMOIM010000028.1"/>
</dbReference>
<comment type="caution">
    <text evidence="2">The sequence shown here is derived from an EMBL/GenBank/DDBJ whole genome shotgun (WGS) entry which is preliminary data.</text>
</comment>
<gene>
    <name evidence="2" type="ORF">M8523_26540</name>
</gene>
<keyword evidence="3" id="KW-1185">Reference proteome</keyword>
<organism evidence="2 3">
    <name type="scientific">Lichenifustis flavocetrariae</name>
    <dbReference type="NCBI Taxonomy" id="2949735"/>
    <lineage>
        <taxon>Bacteria</taxon>
        <taxon>Pseudomonadati</taxon>
        <taxon>Pseudomonadota</taxon>
        <taxon>Alphaproteobacteria</taxon>
        <taxon>Hyphomicrobiales</taxon>
        <taxon>Lichenihabitantaceae</taxon>
        <taxon>Lichenifustis</taxon>
    </lineage>
</organism>
<evidence type="ECO:0000313" key="2">
    <source>
        <dbReference type="EMBL" id="MCW6511537.1"/>
    </source>
</evidence>
<accession>A0AA42CQK2</accession>